<keyword evidence="1 4" id="KW-0808">Transferase</keyword>
<accession>A0A6G6IZ21</accession>
<dbReference type="Pfam" id="PF00583">
    <property type="entry name" value="Acetyltransf_1"/>
    <property type="match status" value="1"/>
</dbReference>
<dbReference type="PROSITE" id="PS51186">
    <property type="entry name" value="GNAT"/>
    <property type="match status" value="1"/>
</dbReference>
<sequence>MTSLALRFRPAVDADLAFLRALYASTRSAELAQVAWEPAAIGAFLTQQFDAQHHYYQAHFPDAEYLLIEADAQSVGRVYLHWGATHLQIIDLALLPSHCGLGIGTRVLVQLLECADARGLSVGLHVENYNPAQRLYARLGFVVAGENGVYHKLRRLPRAVPRAIAPAAVLS</sequence>
<dbReference type="PANTHER" id="PTHR43877">
    <property type="entry name" value="AMINOALKYLPHOSPHONATE N-ACETYLTRANSFERASE-RELATED-RELATED"/>
    <property type="match status" value="1"/>
</dbReference>
<reference evidence="4 5" key="1">
    <citation type="submission" date="2020-02" db="EMBL/GenBank/DDBJ databases">
        <title>Integrative conjugative elements (ICEs) and plasmids drive adaptation of Pseudomonas nitroreducens strain HBP1 to wastewater environment.</title>
        <authorList>
            <person name="Sentchilo V."/>
            <person name="Carraro N."/>
            <person name="Bertelli C."/>
            <person name="van der Meer J.R."/>
        </authorList>
    </citation>
    <scope>NUCLEOTIDE SEQUENCE [LARGE SCALE GENOMIC DNA]</scope>
    <source>
        <strain evidence="4 5">HBP1</strain>
    </source>
</reference>
<gene>
    <name evidence="4" type="ORF">G5B91_19085</name>
</gene>
<dbReference type="InterPro" id="IPR016181">
    <property type="entry name" value="Acyl_CoA_acyltransferase"/>
</dbReference>
<dbReference type="PANTHER" id="PTHR43877:SF2">
    <property type="entry name" value="AMINOALKYLPHOSPHONATE N-ACETYLTRANSFERASE-RELATED"/>
    <property type="match status" value="1"/>
</dbReference>
<dbReference type="InterPro" id="IPR000182">
    <property type="entry name" value="GNAT_dom"/>
</dbReference>
<dbReference type="SUPFAM" id="SSF55729">
    <property type="entry name" value="Acyl-CoA N-acyltransferases (Nat)"/>
    <property type="match status" value="1"/>
</dbReference>
<feature type="domain" description="N-acetyltransferase" evidence="3">
    <location>
        <begin position="6"/>
        <end position="163"/>
    </location>
</feature>
<evidence type="ECO:0000259" key="3">
    <source>
        <dbReference type="PROSITE" id="PS51186"/>
    </source>
</evidence>
<dbReference type="GO" id="GO:0016747">
    <property type="term" value="F:acyltransferase activity, transferring groups other than amino-acyl groups"/>
    <property type="evidence" value="ECO:0007669"/>
    <property type="project" value="InterPro"/>
</dbReference>
<dbReference type="Gene3D" id="3.40.630.30">
    <property type="match status" value="1"/>
</dbReference>
<evidence type="ECO:0000313" key="5">
    <source>
        <dbReference type="Proteomes" id="UP000501063"/>
    </source>
</evidence>
<dbReference type="EMBL" id="CP049140">
    <property type="protein sequence ID" value="QIE88262.1"/>
    <property type="molecule type" value="Genomic_DNA"/>
</dbReference>
<evidence type="ECO:0000256" key="2">
    <source>
        <dbReference type="ARBA" id="ARBA00023315"/>
    </source>
</evidence>
<dbReference type="RefSeq" id="WP_024763783.1">
    <property type="nucleotide sequence ID" value="NZ_CP049140.1"/>
</dbReference>
<name>A0A6G6IZ21_PSENT</name>
<dbReference type="InterPro" id="IPR050832">
    <property type="entry name" value="Bact_Acetyltransf"/>
</dbReference>
<dbReference type="Proteomes" id="UP000501063">
    <property type="component" value="Chromosome"/>
</dbReference>
<proteinExistence type="predicted"/>
<evidence type="ECO:0000313" key="4">
    <source>
        <dbReference type="EMBL" id="QIE88262.1"/>
    </source>
</evidence>
<dbReference type="KEGG" id="pnt:G5B91_19085"/>
<dbReference type="AlphaFoldDB" id="A0A6G6IZ21"/>
<organism evidence="4 5">
    <name type="scientific">Pseudomonas nitroreducens</name>
    <dbReference type="NCBI Taxonomy" id="46680"/>
    <lineage>
        <taxon>Bacteria</taxon>
        <taxon>Pseudomonadati</taxon>
        <taxon>Pseudomonadota</taxon>
        <taxon>Gammaproteobacteria</taxon>
        <taxon>Pseudomonadales</taxon>
        <taxon>Pseudomonadaceae</taxon>
        <taxon>Pseudomonas</taxon>
    </lineage>
</organism>
<evidence type="ECO:0000256" key="1">
    <source>
        <dbReference type="ARBA" id="ARBA00022679"/>
    </source>
</evidence>
<keyword evidence="2" id="KW-0012">Acyltransferase</keyword>
<protein>
    <submittedName>
        <fullName evidence="4">GNAT family N-acetyltransferase</fullName>
    </submittedName>
</protein>